<dbReference type="STRING" id="1907666.DSM25559_0767"/>
<dbReference type="AlphaFoldDB" id="A0A1R3TBE9"/>
<dbReference type="Proteomes" id="UP000187891">
    <property type="component" value="Unassembled WGS sequence"/>
</dbReference>
<protein>
    <submittedName>
        <fullName evidence="1">Uncharacterized protein</fullName>
    </submittedName>
</protein>
<reference evidence="2" key="1">
    <citation type="submission" date="2016-10" db="EMBL/GenBank/DDBJ databases">
        <authorList>
            <person name="Wibberg D."/>
        </authorList>
    </citation>
    <scope>NUCLEOTIDE SEQUENCE [LARGE SCALE GENOMIC DNA]</scope>
</reference>
<sequence length="96" mass="10721">MRVIMPVQYLTDSPERRKGDVIGQNSVDVRGRKVCIADKDSGEVFGFDERGKPTCLSLRIVGPPAILNMHGRAYDRARHVDFTRSPHHALELGSYG</sequence>
<dbReference type="EMBL" id="FMUE01000002">
    <property type="protein sequence ID" value="SCX08830.1"/>
    <property type="molecule type" value="Genomic_DNA"/>
</dbReference>
<proteinExistence type="predicted"/>
<gene>
    <name evidence="1" type="ORF">DSM25559_0767</name>
</gene>
<evidence type="ECO:0000313" key="2">
    <source>
        <dbReference type="Proteomes" id="UP000187891"/>
    </source>
</evidence>
<evidence type="ECO:0000313" key="1">
    <source>
        <dbReference type="EMBL" id="SCX08830.1"/>
    </source>
</evidence>
<name>A0A1R3TBE9_9HYPH</name>
<accession>A0A1R3TBE9</accession>
<organism evidence="1 2">
    <name type="scientific">Agrobacterium rosae</name>
    <dbReference type="NCBI Taxonomy" id="1972867"/>
    <lineage>
        <taxon>Bacteria</taxon>
        <taxon>Pseudomonadati</taxon>
        <taxon>Pseudomonadota</taxon>
        <taxon>Alphaproteobacteria</taxon>
        <taxon>Hyphomicrobiales</taxon>
        <taxon>Rhizobiaceae</taxon>
        <taxon>Rhizobium/Agrobacterium group</taxon>
        <taxon>Agrobacterium</taxon>
    </lineage>
</organism>